<keyword evidence="17" id="KW-1185">Reference proteome</keyword>
<dbReference type="SMART" id="SM00349">
    <property type="entry name" value="KRAB"/>
    <property type="match status" value="1"/>
</dbReference>
<keyword evidence="11" id="KW-0539">Nucleus</keyword>
<dbReference type="GO" id="GO:0000981">
    <property type="term" value="F:DNA-binding transcription factor activity, RNA polymerase II-specific"/>
    <property type="evidence" value="ECO:0007669"/>
    <property type="project" value="TreeGrafter"/>
</dbReference>
<feature type="domain" description="KRAB" evidence="15">
    <location>
        <begin position="14"/>
        <end position="87"/>
    </location>
</feature>
<dbReference type="SMART" id="SM00355">
    <property type="entry name" value="ZnF_C2H2"/>
    <property type="match status" value="9"/>
</dbReference>
<dbReference type="InterPro" id="IPR050752">
    <property type="entry name" value="C2H2-ZF_domain"/>
</dbReference>
<dbReference type="PANTHER" id="PTHR24384:SF242">
    <property type="entry name" value="ZINC FINGER PROTEIN 628"/>
    <property type="match status" value="1"/>
</dbReference>
<evidence type="ECO:0000256" key="2">
    <source>
        <dbReference type="ARBA" id="ARBA00004123"/>
    </source>
</evidence>
<dbReference type="FunFam" id="3.30.160.60:FF:000127">
    <property type="entry name" value="Zinc finger protein 354C"/>
    <property type="match status" value="1"/>
</dbReference>
<keyword evidence="10" id="KW-0804">Transcription</keyword>
<dbReference type="FunFam" id="3.30.160.60:FF:000914">
    <property type="entry name" value="Zinc finger protein 16"/>
    <property type="match status" value="1"/>
</dbReference>
<evidence type="ECO:0008006" key="18">
    <source>
        <dbReference type="Google" id="ProtNLM"/>
    </source>
</evidence>
<feature type="domain" description="C2H2-type" evidence="14">
    <location>
        <begin position="431"/>
        <end position="458"/>
    </location>
</feature>
<dbReference type="AlphaFoldDB" id="A0A5N3VJ56"/>
<feature type="domain" description="C2H2-type" evidence="14">
    <location>
        <begin position="375"/>
        <end position="402"/>
    </location>
</feature>
<dbReference type="FunFam" id="3.30.160.60:FF:000281">
    <property type="entry name" value="Zinc finger protein 558 isoform X1"/>
    <property type="match status" value="1"/>
</dbReference>
<dbReference type="PROSITE" id="PS00028">
    <property type="entry name" value="ZINC_FINGER_C2H2_1"/>
    <property type="match status" value="7"/>
</dbReference>
<dbReference type="PANTHER" id="PTHR24384">
    <property type="entry name" value="FINGER PUTATIVE TRANSCRIPTION FACTOR FAMILY-RELATED"/>
    <property type="match status" value="1"/>
</dbReference>
<evidence type="ECO:0000259" key="15">
    <source>
        <dbReference type="PROSITE" id="PS50805"/>
    </source>
</evidence>
<evidence type="ECO:0000256" key="13">
    <source>
        <dbReference type="SAM" id="MobiDB-lite"/>
    </source>
</evidence>
<feature type="region of interest" description="Disordered" evidence="13">
    <location>
        <begin position="480"/>
        <end position="505"/>
    </location>
</feature>
<reference evidence="16 17" key="1">
    <citation type="submission" date="2019-06" db="EMBL/GenBank/DDBJ databases">
        <title>Discovery of a novel chromosome fission-fusion reversal in muntjac.</title>
        <authorList>
            <person name="Mudd A.B."/>
            <person name="Bredeson J.V."/>
            <person name="Baum R."/>
            <person name="Hockemeyer D."/>
            <person name="Rokhsar D.S."/>
        </authorList>
    </citation>
    <scope>NUCLEOTIDE SEQUENCE [LARGE SCALE GENOMIC DNA]</scope>
    <source>
        <strain evidence="16">UTSW_UCB_Mm</strain>
        <tissue evidence="16">Fibroblast cell line</tissue>
    </source>
</reference>
<feature type="domain" description="C2H2-type" evidence="14">
    <location>
        <begin position="263"/>
        <end position="290"/>
    </location>
</feature>
<protein>
    <recommendedName>
        <fullName evidence="18">Zinc finger protein 211</fullName>
    </recommendedName>
</protein>
<keyword evidence="4" id="KW-0479">Metal-binding</keyword>
<name>A0A5N3VJ56_MUNMU</name>
<dbReference type="SUPFAM" id="SSF109640">
    <property type="entry name" value="KRAB domain (Kruppel-associated box)"/>
    <property type="match status" value="1"/>
</dbReference>
<dbReference type="PROSITE" id="PS50805">
    <property type="entry name" value="KRAB"/>
    <property type="match status" value="1"/>
</dbReference>
<gene>
    <name evidence="16" type="ORF">FD754_014059</name>
</gene>
<dbReference type="Gene3D" id="6.10.140.140">
    <property type="match status" value="1"/>
</dbReference>
<evidence type="ECO:0000256" key="8">
    <source>
        <dbReference type="ARBA" id="ARBA00023015"/>
    </source>
</evidence>
<feature type="domain" description="C2H2-type" evidence="14">
    <location>
        <begin position="319"/>
        <end position="346"/>
    </location>
</feature>
<evidence type="ECO:0000259" key="14">
    <source>
        <dbReference type="PROSITE" id="PS50157"/>
    </source>
</evidence>
<feature type="domain" description="C2H2-type" evidence="14">
    <location>
        <begin position="459"/>
        <end position="486"/>
    </location>
</feature>
<evidence type="ECO:0000256" key="11">
    <source>
        <dbReference type="ARBA" id="ARBA00023242"/>
    </source>
</evidence>
<evidence type="ECO:0000256" key="5">
    <source>
        <dbReference type="ARBA" id="ARBA00022737"/>
    </source>
</evidence>
<dbReference type="CDD" id="cd07765">
    <property type="entry name" value="KRAB_A-box"/>
    <property type="match status" value="1"/>
</dbReference>
<dbReference type="FunFam" id="3.30.160.60:FF:000912">
    <property type="entry name" value="Zinc finger protein 660"/>
    <property type="match status" value="1"/>
</dbReference>
<dbReference type="Pfam" id="PF01352">
    <property type="entry name" value="KRAB"/>
    <property type="match status" value="1"/>
</dbReference>
<sequence length="505" mass="57743">MAAEALLEPNRGSVTFEDVAVYFSWEEWALLDEAQRCLYHDVMLENFALTSSLGCWHGVEDKGAPSEKSISVEGVSQIKTLKADSSPQKDRPFEKCGPVLRDNFHLSEHQEAHLGQKPYTCGNRFYISANLQQYQGEHIREIPIRTSVDTPLIIKSCETHVSGESFLSEGNDLASMGFFHQLVTPTNENPNNNNECEAVFHGGERHRNWGEGKKILNCTDTLVEDQRVLTREGLYECSKCGKTSTRRWNLIQHQKVHTGERPYECHECGKSFTRSNSLKTHRKIHTGEKPYVYKECGKSFSQRSSFVQHQKGLCRERLHQCGECGKSFSRSSTLIHHRRLHTGERPYECSKCGKSFKQSSSLSSHQKIHTGERPYECRECGKSFSCKSNLIIHLRVHTGERPYKCQECAKSFSCKSNLINHLRVHSGERPYDCAECGQSFTQRSILIQHQRIHTGERPYECHECGKSFSRKFSLIYHRKGHTGERPHQRKESGKSLIANLTSMNT</sequence>
<evidence type="ECO:0000313" key="17">
    <source>
        <dbReference type="Proteomes" id="UP000326458"/>
    </source>
</evidence>
<dbReference type="InterPro" id="IPR036051">
    <property type="entry name" value="KRAB_dom_sf"/>
</dbReference>
<evidence type="ECO:0000256" key="9">
    <source>
        <dbReference type="ARBA" id="ARBA00023125"/>
    </source>
</evidence>
<feature type="domain" description="C2H2-type" evidence="14">
    <location>
        <begin position="235"/>
        <end position="262"/>
    </location>
</feature>
<evidence type="ECO:0000256" key="4">
    <source>
        <dbReference type="ARBA" id="ARBA00022723"/>
    </source>
</evidence>
<dbReference type="EMBL" id="VCEA01000002">
    <property type="protein sequence ID" value="KAB0349202.1"/>
    <property type="molecule type" value="Genomic_DNA"/>
</dbReference>
<dbReference type="SUPFAM" id="SSF57667">
    <property type="entry name" value="beta-beta-alpha zinc fingers"/>
    <property type="match status" value="6"/>
</dbReference>
<evidence type="ECO:0000256" key="12">
    <source>
        <dbReference type="PROSITE-ProRule" id="PRU00042"/>
    </source>
</evidence>
<evidence type="ECO:0000256" key="10">
    <source>
        <dbReference type="ARBA" id="ARBA00023163"/>
    </source>
</evidence>
<comment type="function">
    <text evidence="1">May be involved in transcriptional regulation.</text>
</comment>
<comment type="similarity">
    <text evidence="3">Belongs to the krueppel C2H2-type zinc-finger protein family.</text>
</comment>
<keyword evidence="5" id="KW-0677">Repeat</keyword>
<proteinExistence type="inferred from homology"/>
<dbReference type="GO" id="GO:0005634">
    <property type="term" value="C:nucleus"/>
    <property type="evidence" value="ECO:0007669"/>
    <property type="project" value="UniProtKB-SubCell"/>
</dbReference>
<dbReference type="GO" id="GO:0008270">
    <property type="term" value="F:zinc ion binding"/>
    <property type="evidence" value="ECO:0007669"/>
    <property type="project" value="UniProtKB-KW"/>
</dbReference>
<feature type="domain" description="C2H2-type" evidence="14">
    <location>
        <begin position="91"/>
        <end position="118"/>
    </location>
</feature>
<feature type="domain" description="C2H2-type" evidence="14">
    <location>
        <begin position="347"/>
        <end position="374"/>
    </location>
</feature>
<evidence type="ECO:0000256" key="7">
    <source>
        <dbReference type="ARBA" id="ARBA00022833"/>
    </source>
</evidence>
<evidence type="ECO:0000256" key="6">
    <source>
        <dbReference type="ARBA" id="ARBA00022771"/>
    </source>
</evidence>
<dbReference type="FunFam" id="3.30.160.60:FF:001498">
    <property type="entry name" value="Zinc finger protein 404"/>
    <property type="match status" value="1"/>
</dbReference>
<feature type="domain" description="C2H2-type" evidence="14">
    <location>
        <begin position="403"/>
        <end position="430"/>
    </location>
</feature>
<dbReference type="InterPro" id="IPR036236">
    <property type="entry name" value="Znf_C2H2_sf"/>
</dbReference>
<dbReference type="PROSITE" id="PS50157">
    <property type="entry name" value="ZINC_FINGER_C2H2_2"/>
    <property type="match status" value="10"/>
</dbReference>
<evidence type="ECO:0000256" key="3">
    <source>
        <dbReference type="ARBA" id="ARBA00006991"/>
    </source>
</evidence>
<dbReference type="Pfam" id="PF00096">
    <property type="entry name" value="zf-C2H2"/>
    <property type="match status" value="8"/>
</dbReference>
<accession>A0A5N3VJ56</accession>
<dbReference type="FunFam" id="3.30.160.60:FF:002343">
    <property type="entry name" value="Zinc finger protein 33A"/>
    <property type="match status" value="1"/>
</dbReference>
<dbReference type="InterPro" id="IPR001909">
    <property type="entry name" value="KRAB"/>
</dbReference>
<dbReference type="GO" id="GO:0000978">
    <property type="term" value="F:RNA polymerase II cis-regulatory region sequence-specific DNA binding"/>
    <property type="evidence" value="ECO:0007669"/>
    <property type="project" value="TreeGrafter"/>
</dbReference>
<keyword evidence="7" id="KW-0862">Zinc</keyword>
<dbReference type="Gene3D" id="3.30.160.60">
    <property type="entry name" value="Classic Zinc Finger"/>
    <property type="match status" value="10"/>
</dbReference>
<keyword evidence="9" id="KW-0238">DNA-binding</keyword>
<evidence type="ECO:0000256" key="1">
    <source>
        <dbReference type="ARBA" id="ARBA00003767"/>
    </source>
</evidence>
<dbReference type="GO" id="GO:0045596">
    <property type="term" value="P:negative regulation of cell differentiation"/>
    <property type="evidence" value="ECO:0007669"/>
    <property type="project" value="UniProtKB-ARBA"/>
</dbReference>
<comment type="subcellular location">
    <subcellularLocation>
        <location evidence="2">Nucleus</location>
    </subcellularLocation>
</comment>
<dbReference type="FunFam" id="3.30.160.60:FF:000862">
    <property type="entry name" value="zinc finger protein 697"/>
    <property type="match status" value="1"/>
</dbReference>
<evidence type="ECO:0000313" key="16">
    <source>
        <dbReference type="EMBL" id="KAB0349202.1"/>
    </source>
</evidence>
<dbReference type="Proteomes" id="UP000326458">
    <property type="component" value="Unassembled WGS sequence"/>
</dbReference>
<dbReference type="FunFam" id="3.30.160.60:FF:000098">
    <property type="entry name" value="Zinc finger protein 614"/>
    <property type="match status" value="1"/>
</dbReference>
<organism evidence="16 17">
    <name type="scientific">Muntiacus muntjak</name>
    <name type="common">Barking deer</name>
    <name type="synonym">Indian muntjac</name>
    <dbReference type="NCBI Taxonomy" id="9888"/>
    <lineage>
        <taxon>Eukaryota</taxon>
        <taxon>Metazoa</taxon>
        <taxon>Chordata</taxon>
        <taxon>Craniata</taxon>
        <taxon>Vertebrata</taxon>
        <taxon>Euteleostomi</taxon>
        <taxon>Mammalia</taxon>
        <taxon>Eutheria</taxon>
        <taxon>Laurasiatheria</taxon>
        <taxon>Artiodactyla</taxon>
        <taxon>Ruminantia</taxon>
        <taxon>Pecora</taxon>
        <taxon>Cervidae</taxon>
        <taxon>Muntiacinae</taxon>
        <taxon>Muntiacus</taxon>
    </lineage>
</organism>
<keyword evidence="6 12" id="KW-0863">Zinc-finger</keyword>
<keyword evidence="8" id="KW-0805">Transcription regulation</keyword>
<feature type="domain" description="C2H2-type" evidence="14">
    <location>
        <begin position="291"/>
        <end position="319"/>
    </location>
</feature>
<comment type="caution">
    <text evidence="16">The sequence shown here is derived from an EMBL/GenBank/DDBJ whole genome shotgun (WGS) entry which is preliminary data.</text>
</comment>
<dbReference type="InterPro" id="IPR013087">
    <property type="entry name" value="Znf_C2H2_type"/>
</dbReference>
<feature type="compositionally biased region" description="Basic and acidic residues" evidence="13">
    <location>
        <begin position="481"/>
        <end position="493"/>
    </location>
</feature>
<dbReference type="FunFam" id="3.30.160.60:FF:000271">
    <property type="entry name" value="Zinc finger protein 662"/>
    <property type="match status" value="1"/>
</dbReference>